<dbReference type="SUPFAM" id="SSF55486">
    <property type="entry name" value="Metalloproteases ('zincins'), catalytic domain"/>
    <property type="match status" value="1"/>
</dbReference>
<feature type="domain" description="Peptidase M1 membrane alanine aminopeptidase" evidence="1">
    <location>
        <begin position="258"/>
        <end position="372"/>
    </location>
</feature>
<gene>
    <name evidence="2" type="ORF">NCTC11661_00219</name>
</gene>
<dbReference type="InterPro" id="IPR027268">
    <property type="entry name" value="Peptidase_M4/M1_CTD_sf"/>
</dbReference>
<evidence type="ECO:0000313" key="3">
    <source>
        <dbReference type="Proteomes" id="UP000255515"/>
    </source>
</evidence>
<protein>
    <recommendedName>
        <fullName evidence="1">Peptidase M1 membrane alanine aminopeptidase domain-containing protein</fullName>
    </recommendedName>
</protein>
<evidence type="ECO:0000313" key="2">
    <source>
        <dbReference type="EMBL" id="SSZ46575.1"/>
    </source>
</evidence>
<evidence type="ECO:0000259" key="1">
    <source>
        <dbReference type="Pfam" id="PF01433"/>
    </source>
</evidence>
<organism evidence="2 3">
    <name type="scientific">Bergeyella zoohelcum</name>
    <dbReference type="NCBI Taxonomy" id="1015"/>
    <lineage>
        <taxon>Bacteria</taxon>
        <taxon>Pseudomonadati</taxon>
        <taxon>Bacteroidota</taxon>
        <taxon>Flavobacteriia</taxon>
        <taxon>Flavobacteriales</taxon>
        <taxon>Weeksellaceae</taxon>
        <taxon>Bergeyella</taxon>
    </lineage>
</organism>
<dbReference type="GO" id="GO:0008270">
    <property type="term" value="F:zinc ion binding"/>
    <property type="evidence" value="ECO:0007669"/>
    <property type="project" value="InterPro"/>
</dbReference>
<dbReference type="Pfam" id="PF01433">
    <property type="entry name" value="Peptidase_M1"/>
    <property type="match status" value="1"/>
</dbReference>
<dbReference type="AlphaFoldDB" id="A0A376BYC4"/>
<proteinExistence type="predicted"/>
<dbReference type="Gene3D" id="1.10.390.10">
    <property type="entry name" value="Neutral Protease Domain 2"/>
    <property type="match status" value="1"/>
</dbReference>
<accession>A0A376BYC4</accession>
<dbReference type="GO" id="GO:0008237">
    <property type="term" value="F:metallopeptidase activity"/>
    <property type="evidence" value="ECO:0007669"/>
    <property type="project" value="InterPro"/>
</dbReference>
<dbReference type="Proteomes" id="UP000255515">
    <property type="component" value="Unassembled WGS sequence"/>
</dbReference>
<dbReference type="EMBL" id="UFTJ01000001">
    <property type="protein sequence ID" value="SSZ46575.1"/>
    <property type="molecule type" value="Genomic_DNA"/>
</dbReference>
<reference evidence="2 3" key="1">
    <citation type="submission" date="2018-06" db="EMBL/GenBank/DDBJ databases">
        <authorList>
            <consortium name="Pathogen Informatics"/>
            <person name="Doyle S."/>
        </authorList>
    </citation>
    <scope>NUCLEOTIDE SEQUENCE [LARGE SCALE GENOMIC DNA]</scope>
    <source>
        <strain evidence="2 3">NCTC11661</strain>
    </source>
</reference>
<dbReference type="InterPro" id="IPR014782">
    <property type="entry name" value="Peptidase_M1_dom"/>
</dbReference>
<name>A0A376BYC4_9FLAO</name>
<sequence>MQKLFLIIIYLVYVSIPFSCQPPSTPKDNLCTITIDIKNNETIEVESNFEFNKPIKKTLSFVIDKNIYDVRINNTADYHYTIDTLSDVKKINFTFLSDHVKNIKFTYKIPLKSIHYKDTSGLLLMDKSLVPQINDDTHIHFFSYEIIPKNIAPYKYYITNHDITDKNLTDRIILILSNNKYSKLSKNHINVFSTEVTDDKINFIIKETEKIKNIYNDYLKINELKSINILINNYYDYSFYSRDNFISLQNIPYLKGTVYLLSHEIAHSWFHNAEIFNYTSDAFINESLSEYMSYIYYRTIYGEDAFKNLIEKKKKESNEIAYSLMDVSKNMDGNIREKILYTKGAIICYEVEKKIGKNNFRNLLQTVIKNKISSISKLEEILHQNYGKDTVLLFKNLKNSKSF</sequence>